<organism evidence="1 2">
    <name type="scientific">Hyphodiscus hymeniophilus</name>
    <dbReference type="NCBI Taxonomy" id="353542"/>
    <lineage>
        <taxon>Eukaryota</taxon>
        <taxon>Fungi</taxon>
        <taxon>Dikarya</taxon>
        <taxon>Ascomycota</taxon>
        <taxon>Pezizomycotina</taxon>
        <taxon>Leotiomycetes</taxon>
        <taxon>Helotiales</taxon>
        <taxon>Hyphodiscaceae</taxon>
        <taxon>Hyphodiscus</taxon>
    </lineage>
</organism>
<dbReference type="Pfam" id="PF00378">
    <property type="entry name" value="ECH_1"/>
    <property type="match status" value="1"/>
</dbReference>
<protein>
    <recommendedName>
        <fullName evidence="3">Enoyl-CoA hydratase</fullName>
    </recommendedName>
</protein>
<evidence type="ECO:0008006" key="3">
    <source>
        <dbReference type="Google" id="ProtNLM"/>
    </source>
</evidence>
<gene>
    <name evidence="1" type="ORF">D0Z07_7942</name>
</gene>
<dbReference type="AlphaFoldDB" id="A0A9P6SQD2"/>
<evidence type="ECO:0000313" key="1">
    <source>
        <dbReference type="EMBL" id="KAG0645840.1"/>
    </source>
</evidence>
<dbReference type="Gene3D" id="3.90.226.10">
    <property type="entry name" value="2-enoyl-CoA Hydratase, Chain A, domain 1"/>
    <property type="match status" value="1"/>
</dbReference>
<evidence type="ECO:0000313" key="2">
    <source>
        <dbReference type="Proteomes" id="UP000785200"/>
    </source>
</evidence>
<dbReference type="SUPFAM" id="SSF52096">
    <property type="entry name" value="ClpP/crotonase"/>
    <property type="match status" value="1"/>
</dbReference>
<dbReference type="Proteomes" id="UP000785200">
    <property type="component" value="Unassembled WGS sequence"/>
</dbReference>
<dbReference type="PANTHER" id="PTHR43684:SF3">
    <property type="entry name" value="PEROXISOMAL D3,D2-ENOYL-COA ISOMERASE"/>
    <property type="match status" value="1"/>
</dbReference>
<keyword evidence="2" id="KW-1185">Reference proteome</keyword>
<comment type="caution">
    <text evidence="1">The sequence shown here is derived from an EMBL/GenBank/DDBJ whole genome shotgun (WGS) entry which is preliminary data.</text>
</comment>
<dbReference type="InterPro" id="IPR051053">
    <property type="entry name" value="ECH/Chromodomain_protein"/>
</dbReference>
<dbReference type="PANTHER" id="PTHR43684">
    <property type="match status" value="1"/>
</dbReference>
<accession>A0A9P6SQD2</accession>
<reference evidence="1" key="1">
    <citation type="submission" date="2019-07" db="EMBL/GenBank/DDBJ databases">
        <title>Hyphodiscus hymeniophilus genome sequencing and assembly.</title>
        <authorList>
            <person name="Kramer G."/>
            <person name="Nodwell J."/>
        </authorList>
    </citation>
    <scope>NUCLEOTIDE SEQUENCE</scope>
    <source>
        <strain evidence="1">ATCC 34498</strain>
    </source>
</reference>
<dbReference type="OrthoDB" id="448450at2759"/>
<sequence>MAFPKYEDIVVEVSGGIGVIKFNRPKSLNAFGGNMIPEAIDALRILNDHSDTTFTVITGEGRFFSAGADVRGTELMRSMIDHKKIVVLALNGPAVGAGAAWFPGVADIVLASDKTYFQIPFSALGLVPENGSAVIFAQSMGVHRANEFLMFGTKLSAQDMEKYGIVNKIFPSEGFHGYVKKYLEEHLKDKDAKSMMEVKRLQNASTRDQRIVAVFNSVDALSERFVEGAPVERFKLKMQELEGKCPFHSMTVWI</sequence>
<proteinExistence type="predicted"/>
<dbReference type="GO" id="GO:0006635">
    <property type="term" value="P:fatty acid beta-oxidation"/>
    <property type="evidence" value="ECO:0007669"/>
    <property type="project" value="TreeGrafter"/>
</dbReference>
<name>A0A9P6SQD2_9HELO</name>
<dbReference type="InterPro" id="IPR029045">
    <property type="entry name" value="ClpP/crotonase-like_dom_sf"/>
</dbReference>
<dbReference type="CDD" id="cd06558">
    <property type="entry name" value="crotonase-like"/>
    <property type="match status" value="1"/>
</dbReference>
<dbReference type="GO" id="GO:0005782">
    <property type="term" value="C:peroxisomal matrix"/>
    <property type="evidence" value="ECO:0007669"/>
    <property type="project" value="TreeGrafter"/>
</dbReference>
<dbReference type="InterPro" id="IPR001753">
    <property type="entry name" value="Enoyl-CoA_hydra/iso"/>
</dbReference>
<dbReference type="EMBL" id="VNKQ01000017">
    <property type="protein sequence ID" value="KAG0645840.1"/>
    <property type="molecule type" value="Genomic_DNA"/>
</dbReference>